<keyword evidence="2" id="KW-1185">Reference proteome</keyword>
<reference evidence="1" key="1">
    <citation type="submission" date="2019-04" db="EMBL/GenBank/DDBJ databases">
        <title>Microbes associate with the intestines of laboratory mice.</title>
        <authorList>
            <person name="Navarre W."/>
            <person name="Wong E."/>
            <person name="Huang K."/>
            <person name="Tropini C."/>
            <person name="Ng K."/>
            <person name="Yu B."/>
        </authorList>
    </citation>
    <scope>NUCLEOTIDE SEQUENCE</scope>
    <source>
        <strain evidence="1">NM01_1-7b</strain>
    </source>
</reference>
<evidence type="ECO:0000313" key="2">
    <source>
        <dbReference type="Proteomes" id="UP000304953"/>
    </source>
</evidence>
<evidence type="ECO:0000313" key="1">
    <source>
        <dbReference type="EMBL" id="TGY97363.1"/>
    </source>
</evidence>
<name>A0AC61S029_9FIRM</name>
<dbReference type="EMBL" id="SRYA01000008">
    <property type="protein sequence ID" value="TGY97363.1"/>
    <property type="molecule type" value="Genomic_DNA"/>
</dbReference>
<dbReference type="Proteomes" id="UP000304953">
    <property type="component" value="Unassembled WGS sequence"/>
</dbReference>
<protein>
    <submittedName>
        <fullName evidence="1">Uncharacterized protein</fullName>
    </submittedName>
</protein>
<comment type="caution">
    <text evidence="1">The sequence shown here is derived from an EMBL/GenBank/DDBJ whole genome shotgun (WGS) entry which is preliminary data.</text>
</comment>
<organism evidence="1 2">
    <name type="scientific">Petralouisia muris</name>
    <dbReference type="NCBI Taxonomy" id="3032872"/>
    <lineage>
        <taxon>Bacteria</taxon>
        <taxon>Bacillati</taxon>
        <taxon>Bacillota</taxon>
        <taxon>Clostridia</taxon>
        <taxon>Lachnospirales</taxon>
        <taxon>Lachnospiraceae</taxon>
        <taxon>Petralouisia</taxon>
    </lineage>
</organism>
<accession>A0AC61S029</accession>
<gene>
    <name evidence="1" type="ORF">E5329_05495</name>
</gene>
<sequence length="233" mass="25861">MGKINRDVLIENCKKYLGRPYVWGGESMEEGGYDCSGLLYRVLQDSGFQVGRTTSQGYRAIGRKIPLAERKKGDLLFFGTPERAVHVSICDENGKMYESIGRSINTKENPGLGVTYSNISRRNDMIEVRTLFDQNGEAVTDKEPEKVSNYQVGKVYTLQAEMKVRTGAGTNYRAKSYSELTANGQKHDSDRDGAVDAGTRVTCTGVKTVGKDIWIQTPSGWIAAVYQGKTYIK</sequence>
<proteinExistence type="predicted"/>